<gene>
    <name evidence="1" type="ORF">EPI10_031183</name>
</gene>
<dbReference type="EMBL" id="SMMG02000001">
    <property type="protein sequence ID" value="KAA3487353.1"/>
    <property type="molecule type" value="Genomic_DNA"/>
</dbReference>
<name>A0A5B6X0U3_9ROSI</name>
<protein>
    <submittedName>
        <fullName evidence="1">Uncharacterized protein</fullName>
    </submittedName>
</protein>
<keyword evidence="2" id="KW-1185">Reference proteome</keyword>
<dbReference type="Proteomes" id="UP000325315">
    <property type="component" value="Unassembled WGS sequence"/>
</dbReference>
<accession>A0A5B6X0U3</accession>
<evidence type="ECO:0000313" key="2">
    <source>
        <dbReference type="Proteomes" id="UP000325315"/>
    </source>
</evidence>
<evidence type="ECO:0000313" key="1">
    <source>
        <dbReference type="EMBL" id="KAA3487353.1"/>
    </source>
</evidence>
<proteinExistence type="predicted"/>
<organism evidence="1 2">
    <name type="scientific">Gossypium australe</name>
    <dbReference type="NCBI Taxonomy" id="47621"/>
    <lineage>
        <taxon>Eukaryota</taxon>
        <taxon>Viridiplantae</taxon>
        <taxon>Streptophyta</taxon>
        <taxon>Embryophyta</taxon>
        <taxon>Tracheophyta</taxon>
        <taxon>Spermatophyta</taxon>
        <taxon>Magnoliopsida</taxon>
        <taxon>eudicotyledons</taxon>
        <taxon>Gunneridae</taxon>
        <taxon>Pentapetalae</taxon>
        <taxon>rosids</taxon>
        <taxon>malvids</taxon>
        <taxon>Malvales</taxon>
        <taxon>Malvaceae</taxon>
        <taxon>Malvoideae</taxon>
        <taxon>Gossypium</taxon>
    </lineage>
</organism>
<comment type="caution">
    <text evidence="1">The sequence shown here is derived from an EMBL/GenBank/DDBJ whole genome shotgun (WGS) entry which is preliminary data.</text>
</comment>
<dbReference type="AlphaFoldDB" id="A0A5B6X0U3"/>
<sequence length="59" mass="7069">MEAEKIDNSLAELIDTKLQFNFKIDKDEISQHKNDRKIAFKSYKTQVVERQGNNKKWKK</sequence>
<reference evidence="2" key="1">
    <citation type="journal article" date="2019" name="Plant Biotechnol. J.">
        <title>Genome sequencing of the Australian wild diploid species Gossypium australe highlights disease resistance and delayed gland morphogenesis.</title>
        <authorList>
            <person name="Cai Y."/>
            <person name="Cai X."/>
            <person name="Wang Q."/>
            <person name="Wang P."/>
            <person name="Zhang Y."/>
            <person name="Cai C."/>
            <person name="Xu Y."/>
            <person name="Wang K."/>
            <person name="Zhou Z."/>
            <person name="Wang C."/>
            <person name="Geng S."/>
            <person name="Li B."/>
            <person name="Dong Q."/>
            <person name="Hou Y."/>
            <person name="Wang H."/>
            <person name="Ai P."/>
            <person name="Liu Z."/>
            <person name="Yi F."/>
            <person name="Sun M."/>
            <person name="An G."/>
            <person name="Cheng J."/>
            <person name="Zhang Y."/>
            <person name="Shi Q."/>
            <person name="Xie Y."/>
            <person name="Shi X."/>
            <person name="Chang Y."/>
            <person name="Huang F."/>
            <person name="Chen Y."/>
            <person name="Hong S."/>
            <person name="Mi L."/>
            <person name="Sun Q."/>
            <person name="Zhang L."/>
            <person name="Zhou B."/>
            <person name="Peng R."/>
            <person name="Zhang X."/>
            <person name="Liu F."/>
        </authorList>
    </citation>
    <scope>NUCLEOTIDE SEQUENCE [LARGE SCALE GENOMIC DNA]</scope>
    <source>
        <strain evidence="2">cv. PA1801</strain>
    </source>
</reference>